<protein>
    <submittedName>
        <fullName evidence="1">Uncharacterized protein</fullName>
    </submittedName>
</protein>
<dbReference type="EMBL" id="CM056743">
    <property type="protein sequence ID" value="KAJ8670361.1"/>
    <property type="molecule type" value="Genomic_DNA"/>
</dbReference>
<accession>A0ACC2NIB2</accession>
<dbReference type="Proteomes" id="UP001239111">
    <property type="component" value="Chromosome 3"/>
</dbReference>
<reference evidence="1" key="1">
    <citation type="submission" date="2023-04" db="EMBL/GenBank/DDBJ databases">
        <title>A chromosome-level genome assembly of the parasitoid wasp Eretmocerus hayati.</title>
        <authorList>
            <person name="Zhong Y."/>
            <person name="Liu S."/>
            <person name="Liu Y."/>
        </authorList>
    </citation>
    <scope>NUCLEOTIDE SEQUENCE</scope>
    <source>
        <strain evidence="1">ZJU_SS_LIU_2023</strain>
    </source>
</reference>
<organism evidence="1 2">
    <name type="scientific">Eretmocerus hayati</name>
    <dbReference type="NCBI Taxonomy" id="131215"/>
    <lineage>
        <taxon>Eukaryota</taxon>
        <taxon>Metazoa</taxon>
        <taxon>Ecdysozoa</taxon>
        <taxon>Arthropoda</taxon>
        <taxon>Hexapoda</taxon>
        <taxon>Insecta</taxon>
        <taxon>Pterygota</taxon>
        <taxon>Neoptera</taxon>
        <taxon>Endopterygota</taxon>
        <taxon>Hymenoptera</taxon>
        <taxon>Apocrita</taxon>
        <taxon>Proctotrupomorpha</taxon>
        <taxon>Chalcidoidea</taxon>
        <taxon>Aphelinidae</taxon>
        <taxon>Aphelininae</taxon>
        <taxon>Eretmocerus</taxon>
    </lineage>
</organism>
<evidence type="ECO:0000313" key="1">
    <source>
        <dbReference type="EMBL" id="KAJ8670361.1"/>
    </source>
</evidence>
<keyword evidence="2" id="KW-1185">Reference proteome</keyword>
<name>A0ACC2NIB2_9HYME</name>
<proteinExistence type="predicted"/>
<evidence type="ECO:0000313" key="2">
    <source>
        <dbReference type="Proteomes" id="UP001239111"/>
    </source>
</evidence>
<sequence length="132" mass="14868">MESTRISSVIDCTPSHCFTGGSSDLFNEFDLVVEEASYDGAQLVFLTVINVDGEIGAMERLQMMPKDPRQRMIAIPKLRALQWERCPRKDEPEQPAELNPARRDPKPTPCKAGQADRMICFMSTVSGEHIRK</sequence>
<comment type="caution">
    <text evidence="1">The sequence shown here is derived from an EMBL/GenBank/DDBJ whole genome shotgun (WGS) entry which is preliminary data.</text>
</comment>
<gene>
    <name evidence="1" type="ORF">QAD02_001620</name>
</gene>